<dbReference type="CDD" id="cd06558">
    <property type="entry name" value="crotonase-like"/>
    <property type="match status" value="1"/>
</dbReference>
<keyword evidence="4" id="KW-0443">Lipid metabolism</keyword>
<dbReference type="InterPro" id="IPR001753">
    <property type="entry name" value="Enoyl-CoA_hydra/iso"/>
</dbReference>
<dbReference type="RefSeq" id="XP_060456052.1">
    <property type="nucleotide sequence ID" value="XM_060599350.1"/>
</dbReference>
<dbReference type="PANTHER" id="PTHR43602">
    <property type="match status" value="1"/>
</dbReference>
<keyword evidence="5" id="KW-0496">Mitochondrion</keyword>
<name>A0AA48L2F7_9TREE</name>
<dbReference type="AlphaFoldDB" id="A0AA48L2F7"/>
<dbReference type="Pfam" id="PF00378">
    <property type="entry name" value="ECH_1"/>
    <property type="match status" value="1"/>
</dbReference>
<dbReference type="PANTHER" id="PTHR43602:SF1">
    <property type="entry name" value="ENOYL-COA HYDRATASE DOMAIN-CONTAINING PROTEIN 3, MITOCHONDRIAL"/>
    <property type="match status" value="1"/>
</dbReference>
<sequence>MMQRRTPVSVSFPQLPKKAAYVLINNPAKRNALALGVLRDLKAQLVSSMTGTSGRLLTLPTFDPMILDKMEAGDEEYAWLLDGAAWRAERAHLPNVLVLRSEGPVFSSGHDLKELAGLSHDEVKETFALCADVMRLIRHSPAPVVCPIQGLATAAGFQLAMSTDYPITLANTPFRLPGATIGLPCTSPSTAISRRLGAGLTYRMLATADTITAGEVGSGAIDIVPVSQWEESTDVNAKAFEKRVANVISRLADETAGQPLALGKWAYWTQLGIQGSGGDGYEEAATWAGRVMALHARAEDAKEGIAAFFGKRKPEWKT</sequence>
<evidence type="ECO:0000256" key="4">
    <source>
        <dbReference type="ARBA" id="ARBA00023098"/>
    </source>
</evidence>
<keyword evidence="2" id="KW-0276">Fatty acid metabolism</keyword>
<accession>A0AA48L2F7</accession>
<dbReference type="KEGG" id="ccac:CcaHIS019_0308570"/>
<reference evidence="8" key="1">
    <citation type="journal article" date="2023" name="BMC Genomics">
        <title>Chromosome-level genome assemblies of Cutaneotrichosporon spp. (Trichosporonales, Basidiomycota) reveal imbalanced evolution between nucleotide sequences and chromosome synteny.</title>
        <authorList>
            <person name="Kobayashi Y."/>
            <person name="Kayamori A."/>
            <person name="Aoki K."/>
            <person name="Shiwa Y."/>
            <person name="Matsutani M."/>
            <person name="Fujita N."/>
            <person name="Sugita T."/>
            <person name="Iwasaki W."/>
            <person name="Tanaka N."/>
            <person name="Takashima M."/>
        </authorList>
    </citation>
    <scope>NUCLEOTIDE SEQUENCE</scope>
    <source>
        <strain evidence="8">HIS019</strain>
    </source>
</reference>
<evidence type="ECO:0000313" key="9">
    <source>
        <dbReference type="Proteomes" id="UP001233271"/>
    </source>
</evidence>
<keyword evidence="3" id="KW-0809">Transit peptide</keyword>
<evidence type="ECO:0000256" key="7">
    <source>
        <dbReference type="ARBA" id="ARBA00040545"/>
    </source>
</evidence>
<evidence type="ECO:0000256" key="6">
    <source>
        <dbReference type="ARBA" id="ARBA00037410"/>
    </source>
</evidence>
<comment type="function">
    <text evidence="6">May play a role in fatty acid biosynthesis and insulin sensitivity.</text>
</comment>
<organism evidence="8 9">
    <name type="scientific">Cutaneotrichosporon cavernicola</name>
    <dbReference type="NCBI Taxonomy" id="279322"/>
    <lineage>
        <taxon>Eukaryota</taxon>
        <taxon>Fungi</taxon>
        <taxon>Dikarya</taxon>
        <taxon>Basidiomycota</taxon>
        <taxon>Agaricomycotina</taxon>
        <taxon>Tremellomycetes</taxon>
        <taxon>Trichosporonales</taxon>
        <taxon>Trichosporonaceae</taxon>
        <taxon>Cutaneotrichosporon</taxon>
    </lineage>
</organism>
<dbReference type="InterPro" id="IPR029045">
    <property type="entry name" value="ClpP/crotonase-like_dom_sf"/>
</dbReference>
<protein>
    <recommendedName>
        <fullName evidence="7">Enoyl-CoA hydratase domain-containing protein 3, mitochondrial</fullName>
    </recommendedName>
</protein>
<dbReference type="Gene3D" id="1.10.12.10">
    <property type="entry name" value="Lyase 2-enoyl-coa Hydratase, Chain A, domain 2"/>
    <property type="match status" value="1"/>
</dbReference>
<dbReference type="InterPro" id="IPR014748">
    <property type="entry name" value="Enoyl-CoA_hydra_C"/>
</dbReference>
<dbReference type="GeneID" id="85494657"/>
<dbReference type="GO" id="GO:0006631">
    <property type="term" value="P:fatty acid metabolic process"/>
    <property type="evidence" value="ECO:0007669"/>
    <property type="project" value="UniProtKB-KW"/>
</dbReference>
<evidence type="ECO:0000256" key="3">
    <source>
        <dbReference type="ARBA" id="ARBA00022946"/>
    </source>
</evidence>
<evidence type="ECO:0000256" key="1">
    <source>
        <dbReference type="ARBA" id="ARBA00004173"/>
    </source>
</evidence>
<dbReference type="SUPFAM" id="SSF52096">
    <property type="entry name" value="ClpP/crotonase"/>
    <property type="match status" value="1"/>
</dbReference>
<gene>
    <name evidence="8" type="ORF">CcaverHIS019_0308570</name>
</gene>
<dbReference type="Gene3D" id="3.90.226.10">
    <property type="entry name" value="2-enoyl-CoA Hydratase, Chain A, domain 1"/>
    <property type="match status" value="1"/>
</dbReference>
<evidence type="ECO:0000256" key="2">
    <source>
        <dbReference type="ARBA" id="ARBA00022832"/>
    </source>
</evidence>
<dbReference type="GO" id="GO:0005739">
    <property type="term" value="C:mitochondrion"/>
    <property type="evidence" value="ECO:0007669"/>
    <property type="project" value="UniProtKB-SubCell"/>
</dbReference>
<proteinExistence type="predicted"/>
<evidence type="ECO:0000313" key="8">
    <source>
        <dbReference type="EMBL" id="BEI90787.1"/>
    </source>
</evidence>
<keyword evidence="9" id="KW-1185">Reference proteome</keyword>
<dbReference type="Proteomes" id="UP001233271">
    <property type="component" value="Chromosome 3"/>
</dbReference>
<dbReference type="InterPro" id="IPR052377">
    <property type="entry name" value="Mitochondrial_ECH-domain"/>
</dbReference>
<dbReference type="EMBL" id="AP028214">
    <property type="protein sequence ID" value="BEI90787.1"/>
    <property type="molecule type" value="Genomic_DNA"/>
</dbReference>
<comment type="subcellular location">
    <subcellularLocation>
        <location evidence="1">Mitochondrion</location>
    </subcellularLocation>
</comment>
<dbReference type="GO" id="GO:0016836">
    <property type="term" value="F:hydro-lyase activity"/>
    <property type="evidence" value="ECO:0007669"/>
    <property type="project" value="TreeGrafter"/>
</dbReference>
<evidence type="ECO:0000256" key="5">
    <source>
        <dbReference type="ARBA" id="ARBA00023128"/>
    </source>
</evidence>